<feature type="transmembrane region" description="Helical" evidence="9">
    <location>
        <begin position="161"/>
        <end position="179"/>
    </location>
</feature>
<organism evidence="12 13">
    <name type="scientific">Jatrophihabitans endophyticus</name>
    <dbReference type="NCBI Taxonomy" id="1206085"/>
    <lineage>
        <taxon>Bacteria</taxon>
        <taxon>Bacillati</taxon>
        <taxon>Actinomycetota</taxon>
        <taxon>Actinomycetes</taxon>
        <taxon>Jatrophihabitantales</taxon>
        <taxon>Jatrophihabitantaceae</taxon>
        <taxon>Jatrophihabitans</taxon>
    </lineage>
</organism>
<dbReference type="GO" id="GO:0015419">
    <property type="term" value="F:ABC-type sulfate transporter activity"/>
    <property type="evidence" value="ECO:0007669"/>
    <property type="project" value="InterPro"/>
</dbReference>
<dbReference type="PANTHER" id="PTHR30406">
    <property type="entry name" value="SULFATE TRANSPORT SYSTEM PERMEASE PROTEIN"/>
    <property type="match status" value="1"/>
</dbReference>
<evidence type="ECO:0000256" key="8">
    <source>
        <dbReference type="ARBA" id="ARBA00025323"/>
    </source>
</evidence>
<keyword evidence="5 9" id="KW-1133">Transmembrane helix</keyword>
<dbReference type="STRING" id="1206085.SAMN05443575_2731"/>
<gene>
    <name evidence="12" type="ORF">SAMN05443575_2731</name>
</gene>
<dbReference type="GO" id="GO:0005886">
    <property type="term" value="C:plasma membrane"/>
    <property type="evidence" value="ECO:0007669"/>
    <property type="project" value="UniProtKB-SubCell"/>
</dbReference>
<dbReference type="Pfam" id="PF00528">
    <property type="entry name" value="BPD_transp_1"/>
    <property type="match status" value="1"/>
</dbReference>
<feature type="transmembrane region" description="Helical" evidence="9">
    <location>
        <begin position="269"/>
        <end position="289"/>
    </location>
</feature>
<keyword evidence="4 9" id="KW-0812">Transmembrane</keyword>
<dbReference type="PANTHER" id="PTHR30406:SF8">
    <property type="entry name" value="SULFATE TRANSPORT SYSTEM PERMEASE PROTEIN CYST"/>
    <property type="match status" value="1"/>
</dbReference>
<evidence type="ECO:0000256" key="4">
    <source>
        <dbReference type="ARBA" id="ARBA00022692"/>
    </source>
</evidence>
<dbReference type="InterPro" id="IPR000515">
    <property type="entry name" value="MetI-like"/>
</dbReference>
<dbReference type="CDD" id="cd06261">
    <property type="entry name" value="TM_PBP2"/>
    <property type="match status" value="1"/>
</dbReference>
<dbReference type="InterPro" id="IPR005667">
    <property type="entry name" value="Sulph_transpt2"/>
</dbReference>
<comment type="function">
    <text evidence="8">Part of the ABC transporter complex CysAWTP (TC 3.A.1.6.1) involved in sulfate/thiosulfate import. Probably responsible for the translocation of the substrate across the membrane.</text>
</comment>
<evidence type="ECO:0000256" key="5">
    <source>
        <dbReference type="ARBA" id="ARBA00022989"/>
    </source>
</evidence>
<sequence>MTAQLDAGTTGEGDATAPAGTTRRRRSARGPRAGMPIRRGAGVTLGLVTLWLTLLVLLPLIAVVGKAFDDGWSGFWSAITNPSAATALRLTVGLSLIVAIVGAVMGTVVAWVLVREPFRGSRLLDLVIDIPFALPTIVAGIVMLAVYGSGGVGPDLFGTRLGLFVTLLFVTLPFTVRTVQPVLLDLDRDAEQAAASLGASPAVVFRRIVLPQLRPALASGAALAFARALGEYGSLVFISSNLANTKVASALIYGKYQDAENPLALQQGAAISTVLLLASAIVLVLLDLVQRRAARRG</sequence>
<evidence type="ECO:0000259" key="11">
    <source>
        <dbReference type="PROSITE" id="PS50928"/>
    </source>
</evidence>
<proteinExistence type="inferred from homology"/>
<feature type="region of interest" description="Disordered" evidence="10">
    <location>
        <begin position="1"/>
        <end position="35"/>
    </location>
</feature>
<keyword evidence="7 9" id="KW-0472">Membrane</keyword>
<dbReference type="InterPro" id="IPR035906">
    <property type="entry name" value="MetI-like_sf"/>
</dbReference>
<keyword evidence="13" id="KW-1185">Reference proteome</keyword>
<dbReference type="PROSITE" id="PS50928">
    <property type="entry name" value="ABC_TM1"/>
    <property type="match status" value="1"/>
</dbReference>
<accession>A0A1M5MIA1</accession>
<evidence type="ECO:0000313" key="12">
    <source>
        <dbReference type="EMBL" id="SHG76852.1"/>
    </source>
</evidence>
<feature type="transmembrane region" description="Helical" evidence="9">
    <location>
        <begin position="42"/>
        <end position="68"/>
    </location>
</feature>
<dbReference type="Gene3D" id="1.10.3720.10">
    <property type="entry name" value="MetI-like"/>
    <property type="match status" value="1"/>
</dbReference>
<comment type="similarity">
    <text evidence="9">Belongs to the binding-protein-dependent transport system permease family.</text>
</comment>
<comment type="subcellular location">
    <subcellularLocation>
        <location evidence="9">Cell membrane</location>
        <topology evidence="9">Multi-pass membrane protein</topology>
    </subcellularLocation>
    <subcellularLocation>
        <location evidence="1">Membrane</location>
        <topology evidence="1">Multi-pass membrane protein</topology>
    </subcellularLocation>
</comment>
<evidence type="ECO:0000256" key="2">
    <source>
        <dbReference type="ARBA" id="ARBA00011779"/>
    </source>
</evidence>
<evidence type="ECO:0000256" key="3">
    <source>
        <dbReference type="ARBA" id="ARBA00022448"/>
    </source>
</evidence>
<keyword evidence="3 9" id="KW-0813">Transport</keyword>
<reference evidence="12 13" key="1">
    <citation type="submission" date="2016-11" db="EMBL/GenBank/DDBJ databases">
        <authorList>
            <person name="Jaros S."/>
            <person name="Januszkiewicz K."/>
            <person name="Wedrychowicz H."/>
        </authorList>
    </citation>
    <scope>NUCLEOTIDE SEQUENCE [LARGE SCALE GENOMIC DNA]</scope>
    <source>
        <strain evidence="12 13">DSM 45627</strain>
    </source>
</reference>
<evidence type="ECO:0000256" key="6">
    <source>
        <dbReference type="ARBA" id="ARBA00023032"/>
    </source>
</evidence>
<keyword evidence="6" id="KW-0764">Sulfate transport</keyword>
<comment type="subunit">
    <text evidence="2">The complex is composed of two ATP-binding proteins (CysA), two transmembrane proteins (CysT and CysW) and a solute-binding protein (CysP).</text>
</comment>
<dbReference type="EMBL" id="FQVU01000003">
    <property type="protein sequence ID" value="SHG76852.1"/>
    <property type="molecule type" value="Genomic_DNA"/>
</dbReference>
<dbReference type="AlphaFoldDB" id="A0A1M5MIA1"/>
<feature type="transmembrane region" description="Helical" evidence="9">
    <location>
        <begin position="126"/>
        <end position="149"/>
    </location>
</feature>
<feature type="domain" description="ABC transmembrane type-1" evidence="11">
    <location>
        <begin position="88"/>
        <end position="286"/>
    </location>
</feature>
<dbReference type="Proteomes" id="UP000186132">
    <property type="component" value="Unassembled WGS sequence"/>
</dbReference>
<feature type="transmembrane region" description="Helical" evidence="9">
    <location>
        <begin position="88"/>
        <end position="114"/>
    </location>
</feature>
<evidence type="ECO:0000256" key="1">
    <source>
        <dbReference type="ARBA" id="ARBA00004141"/>
    </source>
</evidence>
<evidence type="ECO:0000256" key="7">
    <source>
        <dbReference type="ARBA" id="ARBA00023136"/>
    </source>
</evidence>
<protein>
    <submittedName>
        <fullName evidence="12">Sulfate transport system permease protein</fullName>
    </submittedName>
</protein>
<name>A0A1M5MIA1_9ACTN</name>
<dbReference type="RefSeq" id="WP_234971440.1">
    <property type="nucleotide sequence ID" value="NZ_FQVU01000003.1"/>
</dbReference>
<evidence type="ECO:0000256" key="10">
    <source>
        <dbReference type="SAM" id="MobiDB-lite"/>
    </source>
</evidence>
<dbReference type="SUPFAM" id="SSF161098">
    <property type="entry name" value="MetI-like"/>
    <property type="match status" value="1"/>
</dbReference>
<evidence type="ECO:0000256" key="9">
    <source>
        <dbReference type="RuleBase" id="RU363032"/>
    </source>
</evidence>
<evidence type="ECO:0000313" key="13">
    <source>
        <dbReference type="Proteomes" id="UP000186132"/>
    </source>
</evidence>